<evidence type="ECO:0000313" key="3">
    <source>
        <dbReference type="EMBL" id="MFC4506951.1"/>
    </source>
</evidence>
<dbReference type="SUPFAM" id="SSF47413">
    <property type="entry name" value="lambda repressor-like DNA-binding domains"/>
    <property type="match status" value="1"/>
</dbReference>
<dbReference type="PANTHER" id="PTHR47691">
    <property type="entry name" value="REGULATOR-RELATED"/>
    <property type="match status" value="1"/>
</dbReference>
<dbReference type="InterPro" id="IPR011990">
    <property type="entry name" value="TPR-like_helical_dom_sf"/>
</dbReference>
<dbReference type="CDD" id="cd00093">
    <property type="entry name" value="HTH_XRE"/>
    <property type="match status" value="1"/>
</dbReference>
<dbReference type="InterPro" id="IPR001387">
    <property type="entry name" value="Cro/C1-type_HTH"/>
</dbReference>
<dbReference type="PANTHER" id="PTHR47691:SF3">
    <property type="entry name" value="HTH-TYPE TRANSCRIPTIONAL REGULATOR RV0890C-RELATED"/>
    <property type="match status" value="1"/>
</dbReference>
<dbReference type="RefSeq" id="WP_381185169.1">
    <property type="nucleotide sequence ID" value="NZ_JBHSFK010000049.1"/>
</dbReference>
<keyword evidence="4" id="KW-1185">Reference proteome</keyword>
<accession>A0ABV9BBM7</accession>
<dbReference type="SUPFAM" id="SSF48452">
    <property type="entry name" value="TPR-like"/>
    <property type="match status" value="1"/>
</dbReference>
<feature type="region of interest" description="Disordered" evidence="1">
    <location>
        <begin position="478"/>
        <end position="506"/>
    </location>
</feature>
<evidence type="ECO:0000256" key="1">
    <source>
        <dbReference type="SAM" id="MobiDB-lite"/>
    </source>
</evidence>
<feature type="compositionally biased region" description="Low complexity" evidence="1">
    <location>
        <begin position="102"/>
        <end position="113"/>
    </location>
</feature>
<dbReference type="SUPFAM" id="SSF52540">
    <property type="entry name" value="P-loop containing nucleoside triphosphate hydrolases"/>
    <property type="match status" value="1"/>
</dbReference>
<proteinExistence type="predicted"/>
<dbReference type="SMART" id="SM00028">
    <property type="entry name" value="TPR"/>
    <property type="match status" value="4"/>
</dbReference>
<dbReference type="InterPro" id="IPR010982">
    <property type="entry name" value="Lambda_DNA-bd_dom_sf"/>
</dbReference>
<dbReference type="PRINTS" id="PR00364">
    <property type="entry name" value="DISEASERSIST"/>
</dbReference>
<feature type="domain" description="HTH cro/C1-type" evidence="2">
    <location>
        <begin position="43"/>
        <end position="84"/>
    </location>
</feature>
<dbReference type="Gene3D" id="3.40.50.300">
    <property type="entry name" value="P-loop containing nucleotide triphosphate hydrolases"/>
    <property type="match status" value="1"/>
</dbReference>
<name>A0ABV9BBM7_9ACTN</name>
<dbReference type="InterPro" id="IPR019734">
    <property type="entry name" value="TPR_rpt"/>
</dbReference>
<dbReference type="InterPro" id="IPR027417">
    <property type="entry name" value="P-loop_NTPase"/>
</dbReference>
<sequence>MLNEVHSSPAEDGKALGRRLAVELARAVVRAEKRLGRTLDRGELAKRLNVSPSSLYAYLNGTTLPGTGVFDALLDALGVTGPEAGRLGTLRDEADTARRLRPTAPRTTAHRPTAPAPPRQLPLRHPVFVGREAELARLDGLRTPSDDDTATGPALVAVVEGTAGVGKTALALHWAHRVREQFPDGQLHVNLRGYGSEPAMDPGEALHGFLQALGVTPAAVPADTAVAAGLLRTLLAGRRVLLVLDNARSTEQVRPLLPSEPGSVAVVTSRNRLDGLVVREGALRIALDVLPRYAARTLLERQMGAERLEREPHAADELVDLCARLPLALSVAAARTATAPVGSVGALVTELRRSRTPLDLFGVQDTDVDLRTVFQGSYALLPAPAARLFRLLGCHPGPETDAAACAALVGMPDPPTALLDTLAAAHLVRQHTPGRYTLHDLLRLYAAELLDSGPPGERRDGTERLLRHCLDTARLADHHLEPWRTTPGGPPPPTGPAAGERPPIGDHTEATRWFECELSALQALIARAAATPGLEAYAWQLAQACAVHLRRSGRRAQRAAVHGLARDAAARAGDRTAWATATRRLADALSRLNRTREALDLLHEVLRACRESGDDEGVREARLSLVRVYASCGAPRRALPHARLALAMAERSGDPLALADGLTSVAQQRERLGEHAVALEHGRRALELYTRLGHLDGQAGILIGMGRAEQGLERHAAAIGHYEVSLALDRALGDRYREAHALGHLADAHTALGRHEDARGLREAALALFEDLHHPDAEPVRAALDGLRTEPTASAGHRAHEGRPGP</sequence>
<feature type="region of interest" description="Disordered" evidence="1">
    <location>
        <begin position="99"/>
        <end position="122"/>
    </location>
</feature>
<dbReference type="Pfam" id="PF13560">
    <property type="entry name" value="HTH_31"/>
    <property type="match status" value="1"/>
</dbReference>
<dbReference type="PROSITE" id="PS50943">
    <property type="entry name" value="HTH_CROC1"/>
    <property type="match status" value="1"/>
</dbReference>
<dbReference type="Proteomes" id="UP001595839">
    <property type="component" value="Unassembled WGS sequence"/>
</dbReference>
<keyword evidence="3" id="KW-0067">ATP-binding</keyword>
<comment type="caution">
    <text evidence="3">The sequence shown here is derived from an EMBL/GenBank/DDBJ whole genome shotgun (WGS) entry which is preliminary data.</text>
</comment>
<dbReference type="SMART" id="SM00530">
    <property type="entry name" value="HTH_XRE"/>
    <property type="match status" value="1"/>
</dbReference>
<reference evidence="4" key="1">
    <citation type="journal article" date="2019" name="Int. J. Syst. Evol. Microbiol.">
        <title>The Global Catalogue of Microorganisms (GCM) 10K type strain sequencing project: providing services to taxonomists for standard genome sequencing and annotation.</title>
        <authorList>
            <consortium name="The Broad Institute Genomics Platform"/>
            <consortium name="The Broad Institute Genome Sequencing Center for Infectious Disease"/>
            <person name="Wu L."/>
            <person name="Ma J."/>
        </authorList>
    </citation>
    <scope>NUCLEOTIDE SEQUENCE [LARGE SCALE GENOMIC DNA]</scope>
    <source>
        <strain evidence="4">CGMCC 4.7177</strain>
    </source>
</reference>
<dbReference type="GO" id="GO:0005524">
    <property type="term" value="F:ATP binding"/>
    <property type="evidence" value="ECO:0007669"/>
    <property type="project" value="UniProtKB-KW"/>
</dbReference>
<organism evidence="3 4">
    <name type="scientific">Streptomyces vulcanius</name>
    <dbReference type="NCBI Taxonomy" id="1441876"/>
    <lineage>
        <taxon>Bacteria</taxon>
        <taxon>Bacillati</taxon>
        <taxon>Actinomycetota</taxon>
        <taxon>Actinomycetes</taxon>
        <taxon>Kitasatosporales</taxon>
        <taxon>Streptomycetaceae</taxon>
        <taxon>Streptomyces</taxon>
    </lineage>
</organism>
<evidence type="ECO:0000259" key="2">
    <source>
        <dbReference type="PROSITE" id="PS50943"/>
    </source>
</evidence>
<dbReference type="Gene3D" id="1.25.40.10">
    <property type="entry name" value="Tetratricopeptide repeat domain"/>
    <property type="match status" value="1"/>
</dbReference>
<protein>
    <submittedName>
        <fullName evidence="3">ATP-binding protein</fullName>
    </submittedName>
</protein>
<keyword evidence="3" id="KW-0547">Nucleotide-binding</keyword>
<gene>
    <name evidence="3" type="ORF">ACFPIH_47175</name>
</gene>
<evidence type="ECO:0000313" key="4">
    <source>
        <dbReference type="Proteomes" id="UP001595839"/>
    </source>
</evidence>
<dbReference type="EMBL" id="JBHSFK010000049">
    <property type="protein sequence ID" value="MFC4506951.1"/>
    <property type="molecule type" value="Genomic_DNA"/>
</dbReference>